<reference evidence="5 6" key="1">
    <citation type="submission" date="2021-11" db="EMBL/GenBank/DDBJ databases">
        <title>Whole genome sequences of diphtheriae toxin producing Corynebacterium ulcerans isolates from cats in Osaka, Japan.</title>
        <authorList>
            <person name="Umeda K."/>
            <person name="Hirai Y."/>
        </authorList>
    </citation>
    <scope>NUCLEOTIDE SEQUENCE [LARGE SCALE GENOMIC DNA]</scope>
    <source>
        <strain evidence="5 6">12109B-1</strain>
    </source>
</reference>
<evidence type="ECO:0000313" key="5">
    <source>
        <dbReference type="EMBL" id="GJJ42777.1"/>
    </source>
</evidence>
<evidence type="ECO:0000256" key="1">
    <source>
        <dbReference type="ARBA" id="ARBA00022448"/>
    </source>
</evidence>
<dbReference type="InterPro" id="IPR017871">
    <property type="entry name" value="ABC_transporter-like_CS"/>
</dbReference>
<dbReference type="InterPro" id="IPR027417">
    <property type="entry name" value="P-loop_NTPase"/>
</dbReference>
<keyword evidence="1" id="KW-0813">Transport</keyword>
<dbReference type="Pfam" id="PF00005">
    <property type="entry name" value="ABC_tran"/>
    <property type="match status" value="1"/>
</dbReference>
<dbReference type="PROSITE" id="PS50893">
    <property type="entry name" value="ABC_TRANSPORTER_2"/>
    <property type="match status" value="1"/>
</dbReference>
<accession>A0ABD0BFT1</accession>
<evidence type="ECO:0000256" key="3">
    <source>
        <dbReference type="ARBA" id="ARBA00022840"/>
    </source>
</evidence>
<gene>
    <name evidence="5" type="ORF">CULCOIPH005_09660</name>
</gene>
<dbReference type="SUPFAM" id="SSF52540">
    <property type="entry name" value="P-loop containing nucleoside triphosphate hydrolases"/>
    <property type="match status" value="1"/>
</dbReference>
<dbReference type="FunFam" id="3.40.50.300:FF:000032">
    <property type="entry name" value="Export ABC transporter ATP-binding protein"/>
    <property type="match status" value="1"/>
</dbReference>
<proteinExistence type="predicted"/>
<dbReference type="AlphaFoldDB" id="A0ABD0BFT1"/>
<dbReference type="EMBL" id="BQFK01000002">
    <property type="protein sequence ID" value="GJJ42777.1"/>
    <property type="molecule type" value="Genomic_DNA"/>
</dbReference>
<dbReference type="PANTHER" id="PTHR24220">
    <property type="entry name" value="IMPORT ATP-BINDING PROTEIN"/>
    <property type="match status" value="1"/>
</dbReference>
<dbReference type="Proteomes" id="UP001205910">
    <property type="component" value="Unassembled WGS sequence"/>
</dbReference>
<dbReference type="InterPro" id="IPR017911">
    <property type="entry name" value="MacB-like_ATP-bd"/>
</dbReference>
<evidence type="ECO:0000259" key="4">
    <source>
        <dbReference type="PROSITE" id="PS50893"/>
    </source>
</evidence>
<feature type="domain" description="ABC transporter" evidence="4">
    <location>
        <begin position="8"/>
        <end position="228"/>
    </location>
</feature>
<comment type="caution">
    <text evidence="5">The sequence shown here is derived from an EMBL/GenBank/DDBJ whole genome shotgun (WGS) entry which is preliminary data.</text>
</comment>
<keyword evidence="3 5" id="KW-0067">ATP-binding</keyword>
<dbReference type="PROSITE" id="PS00211">
    <property type="entry name" value="ABC_TRANSPORTER_1"/>
    <property type="match status" value="1"/>
</dbReference>
<dbReference type="GO" id="GO:0022857">
    <property type="term" value="F:transmembrane transporter activity"/>
    <property type="evidence" value="ECO:0007669"/>
    <property type="project" value="UniProtKB-ARBA"/>
</dbReference>
<name>A0ABD0BFT1_CORUL</name>
<dbReference type="InterPro" id="IPR003439">
    <property type="entry name" value="ABC_transporter-like_ATP-bd"/>
</dbReference>
<dbReference type="CDD" id="cd03255">
    <property type="entry name" value="ABC_MJ0796_LolCDE_FtsE"/>
    <property type="match status" value="1"/>
</dbReference>
<dbReference type="RefSeq" id="WP_014836202.1">
    <property type="nucleotide sequence ID" value="NZ_AP019662.1"/>
</dbReference>
<dbReference type="InterPro" id="IPR003593">
    <property type="entry name" value="AAA+_ATPase"/>
</dbReference>
<sequence>MMTQPAVLVLDNIGKIHDDGSRTTTTLDSVSLTVEAGELVAVMGPSGAGKSTLLNIAGTLDTPTRGRVLIDGCDTSGFSAKERARVRRESVGFVFQDFNLIPTLTASENVGLPLELSGMTRKACEEQAAAALEAIGLPSAGDSFPAELSGGERQRVAIARALIGDRRLLLADEPTGALDTTTGEAIMTVLRSRIDQGAAGLLVTHEPRFAAYADRTVYLRDGRLQGDQ</sequence>
<dbReference type="Gene3D" id="3.40.50.300">
    <property type="entry name" value="P-loop containing nucleotide triphosphate hydrolases"/>
    <property type="match status" value="1"/>
</dbReference>
<organism evidence="5 6">
    <name type="scientific">Corynebacterium ulcerans</name>
    <dbReference type="NCBI Taxonomy" id="65058"/>
    <lineage>
        <taxon>Bacteria</taxon>
        <taxon>Bacillati</taxon>
        <taxon>Actinomycetota</taxon>
        <taxon>Actinomycetes</taxon>
        <taxon>Mycobacteriales</taxon>
        <taxon>Corynebacteriaceae</taxon>
        <taxon>Corynebacterium</taxon>
    </lineage>
</organism>
<keyword evidence="2" id="KW-0547">Nucleotide-binding</keyword>
<dbReference type="SMART" id="SM00382">
    <property type="entry name" value="AAA"/>
    <property type="match status" value="1"/>
</dbReference>
<dbReference type="InterPro" id="IPR015854">
    <property type="entry name" value="ABC_transpr_LolD-like"/>
</dbReference>
<dbReference type="GO" id="GO:0005524">
    <property type="term" value="F:ATP binding"/>
    <property type="evidence" value="ECO:0007669"/>
    <property type="project" value="UniProtKB-KW"/>
</dbReference>
<evidence type="ECO:0000313" key="6">
    <source>
        <dbReference type="Proteomes" id="UP001205910"/>
    </source>
</evidence>
<evidence type="ECO:0000256" key="2">
    <source>
        <dbReference type="ARBA" id="ARBA00022741"/>
    </source>
</evidence>
<dbReference type="GO" id="GO:0098796">
    <property type="term" value="C:membrane protein complex"/>
    <property type="evidence" value="ECO:0007669"/>
    <property type="project" value="UniProtKB-ARBA"/>
</dbReference>
<protein>
    <submittedName>
        <fullName evidence="5">Macrolide ABC transporter ATP-binding protein</fullName>
    </submittedName>
</protein>